<sequence>MKSLTLAFLTTFLISCGKRHHIFPKDVVAIRPVFKDSSFQHRQGYHVGKDVIVYDKMSENVEEFLARKVSEREMFPMDSTPNRIFKLIGGLESFKMIPLPIKTVPLSEFGYLELTNGKVVFYGIMGMDGFFDLTHRRGYHTSFRK</sequence>
<name>A0ABQ1Z3E6_9BACT</name>
<dbReference type="RefSeq" id="WP_188936912.1">
    <property type="nucleotide sequence ID" value="NZ_BMIA01000003.1"/>
</dbReference>
<dbReference type="EMBL" id="BMIA01000003">
    <property type="protein sequence ID" value="GGH47409.1"/>
    <property type="molecule type" value="Genomic_DNA"/>
</dbReference>
<comment type="caution">
    <text evidence="1">The sequence shown here is derived from an EMBL/GenBank/DDBJ whole genome shotgun (WGS) entry which is preliminary data.</text>
</comment>
<gene>
    <name evidence="1" type="ORF">GCM10007423_47880</name>
</gene>
<dbReference type="Proteomes" id="UP000600214">
    <property type="component" value="Unassembled WGS sequence"/>
</dbReference>
<protein>
    <recommendedName>
        <fullName evidence="3">Lipoprotein</fullName>
    </recommendedName>
</protein>
<evidence type="ECO:0008006" key="3">
    <source>
        <dbReference type="Google" id="ProtNLM"/>
    </source>
</evidence>
<dbReference type="PROSITE" id="PS51257">
    <property type="entry name" value="PROKAR_LIPOPROTEIN"/>
    <property type="match status" value="1"/>
</dbReference>
<evidence type="ECO:0000313" key="2">
    <source>
        <dbReference type="Proteomes" id="UP000600214"/>
    </source>
</evidence>
<reference evidence="2" key="1">
    <citation type="journal article" date="2019" name="Int. J. Syst. Evol. Microbiol.">
        <title>The Global Catalogue of Microorganisms (GCM) 10K type strain sequencing project: providing services to taxonomists for standard genome sequencing and annotation.</title>
        <authorList>
            <consortium name="The Broad Institute Genomics Platform"/>
            <consortium name="The Broad Institute Genome Sequencing Center for Infectious Disease"/>
            <person name="Wu L."/>
            <person name="Ma J."/>
        </authorList>
    </citation>
    <scope>NUCLEOTIDE SEQUENCE [LARGE SCALE GENOMIC DNA]</scope>
    <source>
        <strain evidence="2">CGMCC 1.15288</strain>
    </source>
</reference>
<proteinExistence type="predicted"/>
<evidence type="ECO:0000313" key="1">
    <source>
        <dbReference type="EMBL" id="GGH47409.1"/>
    </source>
</evidence>
<accession>A0ABQ1Z3E6</accession>
<organism evidence="1 2">
    <name type="scientific">Dyadobacter endophyticus</name>
    <dbReference type="NCBI Taxonomy" id="1749036"/>
    <lineage>
        <taxon>Bacteria</taxon>
        <taxon>Pseudomonadati</taxon>
        <taxon>Bacteroidota</taxon>
        <taxon>Cytophagia</taxon>
        <taxon>Cytophagales</taxon>
        <taxon>Spirosomataceae</taxon>
        <taxon>Dyadobacter</taxon>
    </lineage>
</organism>
<keyword evidence="2" id="KW-1185">Reference proteome</keyword>